<evidence type="ECO:0000313" key="1">
    <source>
        <dbReference type="EMBL" id="MDT7828356.1"/>
    </source>
</evidence>
<sequence>MNYIKHLNAAFHRCYADDRLRPGHVSLYMALFFYWNLHRFAEVFYANRTEIMKMAKIGSRSTYHRLIKELSEWEYIEYLPTQSPARKTMVRLYHFRTTDSTVTGPTGTLMQRYCPKNVPPTLYTKQNKQYKLSEERKPKNEIEVIDFFKRKNWPSLDAKKFYNHYQGVGWKVGKAPIADWRAIAGNWMLKADEIKKTAAMKTVAKNGDHLMTQNQKDYDEPL</sequence>
<dbReference type="EMBL" id="JAVTTP010000001">
    <property type="protein sequence ID" value="MDT7828356.1"/>
    <property type="molecule type" value="Genomic_DNA"/>
</dbReference>
<accession>A0ABU3L3N4</accession>
<evidence type="ECO:0000313" key="2">
    <source>
        <dbReference type="Proteomes" id="UP001250656"/>
    </source>
</evidence>
<keyword evidence="2" id="KW-1185">Reference proteome</keyword>
<evidence type="ECO:0008006" key="3">
    <source>
        <dbReference type="Google" id="ProtNLM"/>
    </source>
</evidence>
<dbReference type="RefSeq" id="WP_314013634.1">
    <property type="nucleotide sequence ID" value="NZ_JAVTTP010000001.1"/>
</dbReference>
<comment type="caution">
    <text evidence="1">The sequence shown here is derived from an EMBL/GenBank/DDBJ whole genome shotgun (WGS) entry which is preliminary data.</text>
</comment>
<gene>
    <name evidence="1" type="ORF">RQM65_06745</name>
</gene>
<reference evidence="1 2" key="1">
    <citation type="submission" date="2023-09" db="EMBL/GenBank/DDBJ databases">
        <title>Novel taxa isolated from Blanes Bay.</title>
        <authorList>
            <person name="Rey-Velasco X."/>
            <person name="Lucena T."/>
        </authorList>
    </citation>
    <scope>NUCLEOTIDE SEQUENCE [LARGE SCALE GENOMIC DNA]</scope>
    <source>
        <strain evidence="1 2">S334</strain>
    </source>
</reference>
<name>A0ABU3L3N4_9FLAO</name>
<protein>
    <recommendedName>
        <fullName evidence="3">Transcriptional regulator</fullName>
    </recommendedName>
</protein>
<proteinExistence type="predicted"/>
<organism evidence="1 2">
    <name type="scientific">Pricia mediterranea</name>
    <dbReference type="NCBI Taxonomy" id="3076079"/>
    <lineage>
        <taxon>Bacteria</taxon>
        <taxon>Pseudomonadati</taxon>
        <taxon>Bacteroidota</taxon>
        <taxon>Flavobacteriia</taxon>
        <taxon>Flavobacteriales</taxon>
        <taxon>Flavobacteriaceae</taxon>
        <taxon>Pricia</taxon>
    </lineage>
</organism>
<dbReference type="Proteomes" id="UP001250656">
    <property type="component" value="Unassembled WGS sequence"/>
</dbReference>